<dbReference type="KEGG" id="meso:BSQ44_14140"/>
<keyword evidence="3" id="KW-1185">Reference proteome</keyword>
<protein>
    <submittedName>
        <fullName evidence="2">Uncharacterized protein</fullName>
    </submittedName>
</protein>
<sequence length="153" mass="17600">MAAFTTSEFTSLLDELLDRSEREKEGSGRPAVPFGYVAPKDAVEELWASMPSDFVESVYRENEDRETVRDTPGMETPEPTEPPLPSIEPEAIAAELRMATARWPRDMDRIRREFAMANHPDRAEPRLRERAAIRMQIANMLIDQEKRRLAGRR</sequence>
<proteinExistence type="predicted"/>
<organism evidence="2 3">
    <name type="scientific">Aquibium oceanicum</name>
    <dbReference type="NCBI Taxonomy" id="1670800"/>
    <lineage>
        <taxon>Bacteria</taxon>
        <taxon>Pseudomonadati</taxon>
        <taxon>Pseudomonadota</taxon>
        <taxon>Alphaproteobacteria</taxon>
        <taxon>Hyphomicrobiales</taxon>
        <taxon>Phyllobacteriaceae</taxon>
        <taxon>Aquibium</taxon>
    </lineage>
</organism>
<evidence type="ECO:0000256" key="1">
    <source>
        <dbReference type="SAM" id="MobiDB-lite"/>
    </source>
</evidence>
<dbReference type="OrthoDB" id="7932606at2"/>
<evidence type="ECO:0000313" key="2">
    <source>
        <dbReference type="EMBL" id="APH72371.1"/>
    </source>
</evidence>
<feature type="region of interest" description="Disordered" evidence="1">
    <location>
        <begin position="60"/>
        <end position="86"/>
    </location>
</feature>
<feature type="compositionally biased region" description="Basic and acidic residues" evidence="1">
    <location>
        <begin position="16"/>
        <end position="27"/>
    </location>
</feature>
<gene>
    <name evidence="2" type="ORF">BSQ44_14140</name>
</gene>
<dbReference type="EMBL" id="CP018171">
    <property type="protein sequence ID" value="APH72371.1"/>
    <property type="molecule type" value="Genomic_DNA"/>
</dbReference>
<dbReference type="STRING" id="1670800.BSQ44_14140"/>
<accession>A0A1L3SSP6</accession>
<name>A0A1L3SSP6_9HYPH</name>
<feature type="compositionally biased region" description="Basic and acidic residues" evidence="1">
    <location>
        <begin position="60"/>
        <end position="69"/>
    </location>
</feature>
<feature type="region of interest" description="Disordered" evidence="1">
    <location>
        <begin position="15"/>
        <end position="34"/>
    </location>
</feature>
<dbReference type="Proteomes" id="UP000182840">
    <property type="component" value="Chromosome"/>
</dbReference>
<dbReference type="AlphaFoldDB" id="A0A1L3SSP6"/>
<reference evidence="3" key="1">
    <citation type="submission" date="2016-11" db="EMBL/GenBank/DDBJ databases">
        <title>Mesorhizobium oceanicum sp. nov., isolated from deep seawater in South China Sea.</title>
        <authorList>
            <person name="Fu G.-Y."/>
        </authorList>
    </citation>
    <scope>NUCLEOTIDE SEQUENCE [LARGE SCALE GENOMIC DNA]</scope>
    <source>
        <strain evidence="3">B7</strain>
    </source>
</reference>
<dbReference type="RefSeq" id="WP_072605255.1">
    <property type="nucleotide sequence ID" value="NZ_CP018171.1"/>
</dbReference>
<evidence type="ECO:0000313" key="3">
    <source>
        <dbReference type="Proteomes" id="UP000182840"/>
    </source>
</evidence>